<evidence type="ECO:0000256" key="4">
    <source>
        <dbReference type="ARBA" id="ARBA00022989"/>
    </source>
</evidence>
<dbReference type="PANTHER" id="PTHR42948">
    <property type="entry name" value="TRANSPORTER"/>
    <property type="match status" value="1"/>
</dbReference>
<dbReference type="InterPro" id="IPR000175">
    <property type="entry name" value="Na/ntran_symport"/>
</dbReference>
<protein>
    <submittedName>
        <fullName evidence="7">Sodium-dependent transporter</fullName>
    </submittedName>
</protein>
<evidence type="ECO:0000313" key="7">
    <source>
        <dbReference type="EMBL" id="MBZ7987380.1"/>
    </source>
</evidence>
<dbReference type="EMBL" id="JACGBB010000007">
    <property type="protein sequence ID" value="MBZ7987380.1"/>
    <property type="molecule type" value="Genomic_DNA"/>
</dbReference>
<dbReference type="NCBIfam" id="NF037979">
    <property type="entry name" value="Na_transp"/>
    <property type="match status" value="1"/>
</dbReference>
<dbReference type="PRINTS" id="PR00176">
    <property type="entry name" value="NANEUSMPORT"/>
</dbReference>
<evidence type="ECO:0000256" key="3">
    <source>
        <dbReference type="ARBA" id="ARBA00022692"/>
    </source>
</evidence>
<reference evidence="7 8" key="1">
    <citation type="submission" date="2020-07" db="EMBL/GenBank/DDBJ databases">
        <title>Transfer of Campylobacter canadensis to the novel genus Avispirillum gen. nov., that also includes two novel species recovered from migratory waterfowl: Avispirillum anseris sp. nov. and Avispirillum brantae sp. nov.</title>
        <authorList>
            <person name="Miller W.G."/>
            <person name="Chapman M.H."/>
            <person name="Yee E."/>
            <person name="Inglis G.D."/>
        </authorList>
    </citation>
    <scope>NUCLEOTIDE SEQUENCE [LARGE SCALE GENOMIC DNA]</scope>
    <source>
        <strain evidence="7 8">L283</strain>
    </source>
</reference>
<keyword evidence="3 6" id="KW-0812">Transmembrane</keyword>
<feature type="transmembrane region" description="Helical" evidence="6">
    <location>
        <begin position="366"/>
        <end position="389"/>
    </location>
</feature>
<feature type="transmembrane region" description="Helical" evidence="6">
    <location>
        <begin position="240"/>
        <end position="263"/>
    </location>
</feature>
<accession>A0ABS7WTW8</accession>
<sequence>MGFILSLTGGAIGLGNAWKFPTMVGQNGGSAFILIFILFCLSIGLVLFLAEMMLGKSTRDNLANSYFKTAKFYPKYMKFGAIAMLSGIFVLSFYLIILSWVFQYLFYSFSLPNTNDKALELFKNAVSSNVKINILCFLFCLFCTLYFVKKGIVLGIERLNVVLMPLLCLIMIFLLFYSISEGAFVKAIKFIFYPDFSKLNFKSILDALGLSLFTLCLGIGCISTYAANSQEDTNILKASLLVIFLNITIGLLMAVVVFAFAFLSDENLLNDAALVFVSLNVLFSKLGLIGNILAFLFFLALFFAGITSAVSMIEPFTFYLEKKIGRNKSILYIGIIVFILGLSCIFSMCNIIKIDVFYILDFLTSNIMLPVGVFFTSIFLGFFANKIIFIKILRKFMKKRLIFLYFTFVKYICPIIIILVFINNFYPLSKLLN</sequence>
<feature type="transmembrane region" description="Helical" evidence="6">
    <location>
        <begin position="159"/>
        <end position="179"/>
    </location>
</feature>
<evidence type="ECO:0000256" key="2">
    <source>
        <dbReference type="ARBA" id="ARBA00022448"/>
    </source>
</evidence>
<feature type="transmembrane region" description="Helical" evidence="6">
    <location>
        <begin position="29"/>
        <end position="50"/>
    </location>
</feature>
<dbReference type="SUPFAM" id="SSF161070">
    <property type="entry name" value="SNF-like"/>
    <property type="match status" value="1"/>
</dbReference>
<name>A0ABS7WTW8_9BACT</name>
<evidence type="ECO:0000256" key="1">
    <source>
        <dbReference type="ARBA" id="ARBA00004141"/>
    </source>
</evidence>
<comment type="subcellular location">
    <subcellularLocation>
        <location evidence="1">Membrane</location>
        <topology evidence="1">Multi-pass membrane protein</topology>
    </subcellularLocation>
</comment>
<dbReference type="Pfam" id="PF00209">
    <property type="entry name" value="SNF"/>
    <property type="match status" value="2"/>
</dbReference>
<dbReference type="InterPro" id="IPR047218">
    <property type="entry name" value="YocR/YhdH-like"/>
</dbReference>
<keyword evidence="5 6" id="KW-0472">Membrane</keyword>
<feature type="transmembrane region" description="Helical" evidence="6">
    <location>
        <begin position="401"/>
        <end position="422"/>
    </location>
</feature>
<gene>
    <name evidence="7" type="ORF">AVCANL283_04570</name>
</gene>
<dbReference type="PANTHER" id="PTHR42948:SF1">
    <property type="entry name" value="TRANSPORTER"/>
    <property type="match status" value="1"/>
</dbReference>
<dbReference type="InterPro" id="IPR037272">
    <property type="entry name" value="SNS_sf"/>
</dbReference>
<feature type="transmembrane region" description="Helical" evidence="6">
    <location>
        <begin position="81"/>
        <end position="106"/>
    </location>
</feature>
<evidence type="ECO:0000313" key="8">
    <source>
        <dbReference type="Proteomes" id="UP000786183"/>
    </source>
</evidence>
<comment type="caution">
    <text evidence="7">The sequence shown here is derived from an EMBL/GenBank/DDBJ whole genome shotgun (WGS) entry which is preliminary data.</text>
</comment>
<dbReference type="Proteomes" id="UP000786183">
    <property type="component" value="Unassembled WGS sequence"/>
</dbReference>
<feature type="transmembrane region" description="Helical" evidence="6">
    <location>
        <begin position="207"/>
        <end position="228"/>
    </location>
</feature>
<feature type="transmembrane region" description="Helical" evidence="6">
    <location>
        <begin position="283"/>
        <end position="310"/>
    </location>
</feature>
<keyword evidence="2" id="KW-0813">Transport</keyword>
<proteinExistence type="predicted"/>
<evidence type="ECO:0000256" key="5">
    <source>
        <dbReference type="ARBA" id="ARBA00023136"/>
    </source>
</evidence>
<organism evidence="7 8">
    <name type="scientific">Campylobacter canadensis</name>
    <dbReference type="NCBI Taxonomy" id="449520"/>
    <lineage>
        <taxon>Bacteria</taxon>
        <taxon>Pseudomonadati</taxon>
        <taxon>Campylobacterota</taxon>
        <taxon>Epsilonproteobacteria</taxon>
        <taxon>Campylobacterales</taxon>
        <taxon>Campylobacteraceae</taxon>
        <taxon>Campylobacter</taxon>
    </lineage>
</organism>
<dbReference type="CDD" id="cd10336">
    <property type="entry name" value="SLC6sbd_Tyt1-Like"/>
    <property type="match status" value="1"/>
</dbReference>
<keyword evidence="4 6" id="KW-1133">Transmembrane helix</keyword>
<feature type="transmembrane region" description="Helical" evidence="6">
    <location>
        <begin position="330"/>
        <end position="354"/>
    </location>
</feature>
<keyword evidence="8" id="KW-1185">Reference proteome</keyword>
<dbReference type="PROSITE" id="PS50267">
    <property type="entry name" value="NA_NEUROTRAN_SYMP_3"/>
    <property type="match status" value="1"/>
</dbReference>
<dbReference type="RefSeq" id="WP_172234359.1">
    <property type="nucleotide sequence ID" value="NZ_CP035946.1"/>
</dbReference>
<evidence type="ECO:0000256" key="6">
    <source>
        <dbReference type="SAM" id="Phobius"/>
    </source>
</evidence>
<feature type="transmembrane region" description="Helical" evidence="6">
    <location>
        <begin position="126"/>
        <end position="147"/>
    </location>
</feature>
<dbReference type="Gene3D" id="1.20.1740.10">
    <property type="entry name" value="Amino acid/polyamine transporter I"/>
    <property type="match status" value="1"/>
</dbReference>